<organism evidence="4 5">
    <name type="scientific">Nitrosospira lacus</name>
    <dbReference type="NCBI Taxonomy" id="1288494"/>
    <lineage>
        <taxon>Bacteria</taxon>
        <taxon>Pseudomonadati</taxon>
        <taxon>Pseudomonadota</taxon>
        <taxon>Betaproteobacteria</taxon>
        <taxon>Nitrosomonadales</taxon>
        <taxon>Nitrosomonadaceae</taxon>
        <taxon>Nitrosospira</taxon>
    </lineage>
</organism>
<protein>
    <submittedName>
        <fullName evidence="4">CDP-alcohol phosphatidyltransferase</fullName>
    </submittedName>
</protein>
<proteinExistence type="inferred from homology"/>
<feature type="transmembrane region" description="Helical" evidence="3">
    <location>
        <begin position="280"/>
        <end position="306"/>
    </location>
</feature>
<evidence type="ECO:0000256" key="2">
    <source>
        <dbReference type="RuleBase" id="RU003750"/>
    </source>
</evidence>
<keyword evidence="5" id="KW-1185">Reference proteome</keyword>
<dbReference type="AlphaFoldDB" id="A0A1W6SKZ0"/>
<reference evidence="4 5" key="1">
    <citation type="journal article" date="2015" name="Int. J. Syst. Evol. Microbiol.">
        <title>Nitrosospira lacus sp. nov., a psychrotolerant, ammonia-oxidizing bacterium from sandy lake sediment.</title>
        <authorList>
            <person name="Urakawa H."/>
            <person name="Garcia J.C."/>
            <person name="Nielsen J.L."/>
            <person name="Le V.Q."/>
            <person name="Kozlowski J.A."/>
            <person name="Stein L.Y."/>
            <person name="Lim C.K."/>
            <person name="Pommerening-Roser A."/>
            <person name="Martens-Habbena W."/>
            <person name="Stahl D.A."/>
            <person name="Klotz M.G."/>
        </authorList>
    </citation>
    <scope>NUCLEOTIDE SEQUENCE [LARGE SCALE GENOMIC DNA]</scope>
    <source>
        <strain evidence="4 5">APG3</strain>
    </source>
</reference>
<dbReference type="eggNOG" id="COG0558">
    <property type="taxonomic scope" value="Bacteria"/>
</dbReference>
<dbReference type="PROSITE" id="PS00379">
    <property type="entry name" value="CDP_ALCOHOL_P_TRANSF"/>
    <property type="match status" value="1"/>
</dbReference>
<dbReference type="Proteomes" id="UP000012179">
    <property type="component" value="Chromosome"/>
</dbReference>
<keyword evidence="3" id="KW-1133">Transmembrane helix</keyword>
<keyword evidence="3" id="KW-0812">Transmembrane</keyword>
<sequence length="427" mass="48389">MPLAQREHNHTNAATLHHIARNMPMTIYIHIIGESEIHIWGLSGRERLQRMLKVFAQGKLVDNSEQIPAHASVLLLRADHLYDSRVLTALINARTNLVLSNDEGQPVAVRITDGDVADVLADFKSRGKGPAISVLPHYALKDLNLLGVQQSLKKRDKPYVLPITKDNRQSLESELFARSYKGVTDLVTKWLWPLPAFWAAHLCVRLGLRPNHVTLLSLVFTVLAGVAFWHAHYGIGLVMGWLMTFLDTVDGKLARITVTSSRLGDVLDHGLDIIHPPLWYMAWGLGLASASTQMPDLLMLFSWILVGYIGGRLCEGIFQFWIASFDIFIWRPLDSFNRLITARRNPNLILLTFGWLMGRPDIALWSVVTWHLLSTVFLAVRVIMGWRARRSHGPLRSWFEEVVPGQDERKLAVRIFTPLRVHSKVKN</sequence>
<keyword evidence="1 2" id="KW-0808">Transferase</keyword>
<dbReference type="GO" id="GO:0016020">
    <property type="term" value="C:membrane"/>
    <property type="evidence" value="ECO:0007669"/>
    <property type="project" value="InterPro"/>
</dbReference>
<dbReference type="GO" id="GO:0008654">
    <property type="term" value="P:phospholipid biosynthetic process"/>
    <property type="evidence" value="ECO:0007669"/>
    <property type="project" value="InterPro"/>
</dbReference>
<dbReference type="InterPro" id="IPR048254">
    <property type="entry name" value="CDP_ALCOHOL_P_TRANSF_CS"/>
</dbReference>
<accession>A0A1W6SKZ0</accession>
<dbReference type="InterPro" id="IPR000462">
    <property type="entry name" value="CDP-OH_P_trans"/>
</dbReference>
<feature type="transmembrane region" description="Helical" evidence="3">
    <location>
        <begin position="362"/>
        <end position="384"/>
    </location>
</feature>
<dbReference type="KEGG" id="nlc:EBAPG3_000940"/>
<dbReference type="InterPro" id="IPR043130">
    <property type="entry name" value="CDP-OH_PTrfase_TM_dom"/>
</dbReference>
<keyword evidence="3" id="KW-0472">Membrane</keyword>
<gene>
    <name evidence="4" type="ORF">EBAPG3_000940</name>
</gene>
<dbReference type="RefSeq" id="WP_004180764.1">
    <property type="nucleotide sequence ID" value="NZ_CP021106.3"/>
</dbReference>
<name>A0A1W6SKZ0_9PROT</name>
<dbReference type="Gene3D" id="1.20.120.1760">
    <property type="match status" value="1"/>
</dbReference>
<evidence type="ECO:0000256" key="1">
    <source>
        <dbReference type="ARBA" id="ARBA00022679"/>
    </source>
</evidence>
<evidence type="ECO:0000256" key="3">
    <source>
        <dbReference type="SAM" id="Phobius"/>
    </source>
</evidence>
<feature type="transmembrane region" description="Helical" evidence="3">
    <location>
        <begin position="215"/>
        <end position="243"/>
    </location>
</feature>
<comment type="similarity">
    <text evidence="2">Belongs to the CDP-alcohol phosphatidyltransferase class-I family.</text>
</comment>
<dbReference type="EMBL" id="CP021106">
    <property type="protein sequence ID" value="ARO86459.1"/>
    <property type="molecule type" value="Genomic_DNA"/>
</dbReference>
<evidence type="ECO:0000313" key="4">
    <source>
        <dbReference type="EMBL" id="ARO86459.1"/>
    </source>
</evidence>
<evidence type="ECO:0000313" key="5">
    <source>
        <dbReference type="Proteomes" id="UP000012179"/>
    </source>
</evidence>
<dbReference type="Pfam" id="PF01066">
    <property type="entry name" value="CDP-OH_P_transf"/>
    <property type="match status" value="1"/>
</dbReference>
<feature type="transmembrane region" description="Helical" evidence="3">
    <location>
        <begin position="313"/>
        <end position="330"/>
    </location>
</feature>
<dbReference type="GO" id="GO:0016780">
    <property type="term" value="F:phosphotransferase activity, for other substituted phosphate groups"/>
    <property type="evidence" value="ECO:0007669"/>
    <property type="project" value="InterPro"/>
</dbReference>